<sequence>MAFLQMKRVVSEVLGRYKVVPAAEDGEEPVFISHVTSKMKGGLPVRFEERIIKPYELYRSWKKFVAGASGSERRSGSSNCDERKPQNRRCDSEGRDDGDYGLPL</sequence>
<gene>
    <name evidence="2" type="ORF">GH714_036620</name>
</gene>
<feature type="region of interest" description="Disordered" evidence="1">
    <location>
        <begin position="67"/>
        <end position="104"/>
    </location>
</feature>
<comment type="caution">
    <text evidence="2">The sequence shown here is derived from an EMBL/GenBank/DDBJ whole genome shotgun (WGS) entry which is preliminary data.</text>
</comment>
<dbReference type="AlphaFoldDB" id="A0A6A6LSC8"/>
<protein>
    <submittedName>
        <fullName evidence="2">Uncharacterized protein</fullName>
    </submittedName>
</protein>
<dbReference type="Proteomes" id="UP000467840">
    <property type="component" value="Chromosome 4"/>
</dbReference>
<accession>A0A6A6LSC8</accession>
<name>A0A6A6LSC8_HEVBR</name>
<keyword evidence="3" id="KW-1185">Reference proteome</keyword>
<organism evidence="2 3">
    <name type="scientific">Hevea brasiliensis</name>
    <name type="common">Para rubber tree</name>
    <name type="synonym">Siphonia brasiliensis</name>
    <dbReference type="NCBI Taxonomy" id="3981"/>
    <lineage>
        <taxon>Eukaryota</taxon>
        <taxon>Viridiplantae</taxon>
        <taxon>Streptophyta</taxon>
        <taxon>Embryophyta</taxon>
        <taxon>Tracheophyta</taxon>
        <taxon>Spermatophyta</taxon>
        <taxon>Magnoliopsida</taxon>
        <taxon>eudicotyledons</taxon>
        <taxon>Gunneridae</taxon>
        <taxon>Pentapetalae</taxon>
        <taxon>rosids</taxon>
        <taxon>fabids</taxon>
        <taxon>Malpighiales</taxon>
        <taxon>Euphorbiaceae</taxon>
        <taxon>Crotonoideae</taxon>
        <taxon>Micrandreae</taxon>
        <taxon>Hevea</taxon>
    </lineage>
</organism>
<evidence type="ECO:0000313" key="3">
    <source>
        <dbReference type="Proteomes" id="UP000467840"/>
    </source>
</evidence>
<proteinExistence type="predicted"/>
<dbReference type="EMBL" id="JAAGAX010000010">
    <property type="protein sequence ID" value="KAF2302509.1"/>
    <property type="molecule type" value="Genomic_DNA"/>
</dbReference>
<feature type="compositionally biased region" description="Basic and acidic residues" evidence="1">
    <location>
        <begin position="71"/>
        <end position="98"/>
    </location>
</feature>
<evidence type="ECO:0000256" key="1">
    <source>
        <dbReference type="SAM" id="MobiDB-lite"/>
    </source>
</evidence>
<evidence type="ECO:0000313" key="2">
    <source>
        <dbReference type="EMBL" id="KAF2302509.1"/>
    </source>
</evidence>
<reference evidence="2 3" key="1">
    <citation type="journal article" date="2020" name="Mol. Plant">
        <title>The Chromosome-Based Rubber Tree Genome Provides New Insights into Spurge Genome Evolution and Rubber Biosynthesis.</title>
        <authorList>
            <person name="Liu J."/>
            <person name="Shi C."/>
            <person name="Shi C.C."/>
            <person name="Li W."/>
            <person name="Zhang Q.J."/>
            <person name="Zhang Y."/>
            <person name="Li K."/>
            <person name="Lu H.F."/>
            <person name="Shi C."/>
            <person name="Zhu S.T."/>
            <person name="Xiao Z.Y."/>
            <person name="Nan H."/>
            <person name="Yue Y."/>
            <person name="Zhu X.G."/>
            <person name="Wu Y."/>
            <person name="Hong X.N."/>
            <person name="Fan G.Y."/>
            <person name="Tong Y."/>
            <person name="Zhang D."/>
            <person name="Mao C.L."/>
            <person name="Liu Y.L."/>
            <person name="Hao S.J."/>
            <person name="Liu W.Q."/>
            <person name="Lv M.Q."/>
            <person name="Zhang H.B."/>
            <person name="Liu Y."/>
            <person name="Hu-Tang G.R."/>
            <person name="Wang J.P."/>
            <person name="Wang J.H."/>
            <person name="Sun Y.H."/>
            <person name="Ni S.B."/>
            <person name="Chen W.B."/>
            <person name="Zhang X.C."/>
            <person name="Jiao Y.N."/>
            <person name="Eichler E.E."/>
            <person name="Li G.H."/>
            <person name="Liu X."/>
            <person name="Gao L.Z."/>
        </authorList>
    </citation>
    <scope>NUCLEOTIDE SEQUENCE [LARGE SCALE GENOMIC DNA]</scope>
    <source>
        <strain evidence="3">cv. GT1</strain>
        <tissue evidence="2">Leaf</tissue>
    </source>
</reference>